<reference evidence="7" key="1">
    <citation type="submission" date="2020-06" db="EMBL/GenBank/DDBJ databases">
        <authorList>
            <person name="Onetto C."/>
        </authorList>
    </citation>
    <scope>NUCLEOTIDE SEQUENCE</scope>
</reference>
<dbReference type="InterPro" id="IPR050529">
    <property type="entry name" value="CYP450_sterol_14alpha_dmase"/>
</dbReference>
<dbReference type="SUPFAM" id="SSF48264">
    <property type="entry name" value="Cytochrome P450"/>
    <property type="match status" value="1"/>
</dbReference>
<dbReference type="InterPro" id="IPR002403">
    <property type="entry name" value="Cyt_P450_E_grp-IV"/>
</dbReference>
<evidence type="ECO:0000256" key="2">
    <source>
        <dbReference type="ARBA" id="ARBA00010617"/>
    </source>
</evidence>
<dbReference type="PRINTS" id="PR00465">
    <property type="entry name" value="EP450IV"/>
</dbReference>
<name>A0A9N8PX88_9PEZI</name>
<dbReference type="Proteomes" id="UP000745764">
    <property type="component" value="Unassembled WGS sequence"/>
</dbReference>
<keyword evidence="3 6" id="KW-0349">Heme</keyword>
<evidence type="ECO:0000256" key="3">
    <source>
        <dbReference type="ARBA" id="ARBA00022617"/>
    </source>
</evidence>
<comment type="similarity">
    <text evidence="2">Belongs to the cytochrome P450 family.</text>
</comment>
<accession>A0A9N8PX88</accession>
<comment type="caution">
    <text evidence="7">The sequence shown here is derived from an EMBL/GenBank/DDBJ whole genome shotgun (WGS) entry which is preliminary data.</text>
</comment>
<dbReference type="AlphaFoldDB" id="A0A9N8PX88"/>
<dbReference type="OrthoDB" id="1055148at2759"/>
<evidence type="ECO:0000256" key="4">
    <source>
        <dbReference type="ARBA" id="ARBA00022723"/>
    </source>
</evidence>
<gene>
    <name evidence="7" type="ORF">AWRI4620_LOCUS8937</name>
</gene>
<dbReference type="Gene3D" id="1.10.630.10">
    <property type="entry name" value="Cytochrome P450"/>
    <property type="match status" value="1"/>
</dbReference>
<evidence type="ECO:0000256" key="6">
    <source>
        <dbReference type="PIRSR" id="PIRSR602403-1"/>
    </source>
</evidence>
<evidence type="ECO:0000313" key="8">
    <source>
        <dbReference type="Proteomes" id="UP000745764"/>
    </source>
</evidence>
<keyword evidence="5 6" id="KW-0408">Iron</keyword>
<dbReference type="GO" id="GO:0005506">
    <property type="term" value="F:iron ion binding"/>
    <property type="evidence" value="ECO:0007669"/>
    <property type="project" value="InterPro"/>
</dbReference>
<comment type="cofactor">
    <cofactor evidence="1 6">
        <name>heme</name>
        <dbReference type="ChEBI" id="CHEBI:30413"/>
    </cofactor>
</comment>
<feature type="binding site" description="axial binding residue" evidence="6">
    <location>
        <position position="46"/>
    </location>
    <ligand>
        <name>heme</name>
        <dbReference type="ChEBI" id="CHEBI:30413"/>
    </ligand>
    <ligandPart>
        <name>Fe</name>
        <dbReference type="ChEBI" id="CHEBI:18248"/>
    </ligandPart>
</feature>
<protein>
    <recommendedName>
        <fullName evidence="9">Cytochrome P450</fullName>
    </recommendedName>
</protein>
<sequence length="107" mass="12209">MADVHLNPEVYPDPEKWDPSRYLAEKAEDHKTKFGFIGWGAGRHPCLGMRFAKLEQNIILAFFLANFDFALSDKHGNKMEGVPKSDFNTFAATKPKDKIYVKYSVRG</sequence>
<proteinExistence type="inferred from homology"/>
<evidence type="ECO:0008006" key="9">
    <source>
        <dbReference type="Google" id="ProtNLM"/>
    </source>
</evidence>
<evidence type="ECO:0000313" key="7">
    <source>
        <dbReference type="EMBL" id="CAD0114682.1"/>
    </source>
</evidence>
<dbReference type="EMBL" id="CAINUL010000018">
    <property type="protein sequence ID" value="CAD0114682.1"/>
    <property type="molecule type" value="Genomic_DNA"/>
</dbReference>
<dbReference type="GO" id="GO:0016705">
    <property type="term" value="F:oxidoreductase activity, acting on paired donors, with incorporation or reduction of molecular oxygen"/>
    <property type="evidence" value="ECO:0007669"/>
    <property type="project" value="InterPro"/>
</dbReference>
<evidence type="ECO:0000256" key="1">
    <source>
        <dbReference type="ARBA" id="ARBA00001971"/>
    </source>
</evidence>
<evidence type="ECO:0000256" key="5">
    <source>
        <dbReference type="ARBA" id="ARBA00023004"/>
    </source>
</evidence>
<dbReference type="PANTHER" id="PTHR24304">
    <property type="entry name" value="CYTOCHROME P450 FAMILY 7"/>
    <property type="match status" value="1"/>
</dbReference>
<dbReference type="Pfam" id="PF00067">
    <property type="entry name" value="p450"/>
    <property type="match status" value="1"/>
</dbReference>
<keyword evidence="8" id="KW-1185">Reference proteome</keyword>
<keyword evidence="4 6" id="KW-0479">Metal-binding</keyword>
<organism evidence="7 8">
    <name type="scientific">Aureobasidium uvarum</name>
    <dbReference type="NCBI Taxonomy" id="2773716"/>
    <lineage>
        <taxon>Eukaryota</taxon>
        <taxon>Fungi</taxon>
        <taxon>Dikarya</taxon>
        <taxon>Ascomycota</taxon>
        <taxon>Pezizomycotina</taxon>
        <taxon>Dothideomycetes</taxon>
        <taxon>Dothideomycetidae</taxon>
        <taxon>Dothideales</taxon>
        <taxon>Saccotheciaceae</taxon>
        <taxon>Aureobasidium</taxon>
    </lineage>
</organism>
<dbReference type="InterPro" id="IPR001128">
    <property type="entry name" value="Cyt_P450"/>
</dbReference>
<dbReference type="InterPro" id="IPR036396">
    <property type="entry name" value="Cyt_P450_sf"/>
</dbReference>
<dbReference type="GO" id="GO:0020037">
    <property type="term" value="F:heme binding"/>
    <property type="evidence" value="ECO:0007669"/>
    <property type="project" value="InterPro"/>
</dbReference>
<dbReference type="GO" id="GO:0004497">
    <property type="term" value="F:monooxygenase activity"/>
    <property type="evidence" value="ECO:0007669"/>
    <property type="project" value="InterPro"/>
</dbReference>
<dbReference type="PANTHER" id="PTHR24304:SF2">
    <property type="entry name" value="24-HYDROXYCHOLESTEROL 7-ALPHA-HYDROXYLASE"/>
    <property type="match status" value="1"/>
</dbReference>